<gene>
    <name evidence="2" type="ORF">E2A64_02265</name>
</gene>
<evidence type="ECO:0000256" key="1">
    <source>
        <dbReference type="SAM" id="MobiDB-lite"/>
    </source>
</evidence>
<dbReference type="RefSeq" id="WP_133282815.1">
    <property type="nucleotide sequence ID" value="NZ_SMSI01000001.1"/>
</dbReference>
<dbReference type="SUPFAM" id="SSF56112">
    <property type="entry name" value="Protein kinase-like (PK-like)"/>
    <property type="match status" value="1"/>
</dbReference>
<sequence length="321" mass="34306">MDTFVTDTMDDTANIPENDLASDALALLMQVLTADDGKRVVRVVLPGATGSAAPNDASEGVFWVKRFGIERVRLVQRAHAALSPLIPVAALRSAALADPAAQLEREQRKLEAFASAGIPVPRIVLKGDRALVFSDTGADVQKRLRALVEAGETELAEELILRIASSLGAVHAAGLCHGRPHPRDMFVAGNGRIGFYDFEEEPEARMPLADAQARDVWLLFMQICADPPKPETPERALAAYRAAAPLGVLPRVGPIIAPVKPFLPLVGLFKHRGLGKDGKRFLNATRFLSDALQHGAGKGSEEAPARPELRGASTMNKAGKG</sequence>
<reference evidence="2 3" key="1">
    <citation type="journal article" date="2013" name="Int. J. Syst. Evol. Microbiol.">
        <title>Hoeflea suaedae sp. nov., an endophytic bacterium isolated from the root of the halophyte Suaeda maritima.</title>
        <authorList>
            <person name="Chung E.J."/>
            <person name="Park J.A."/>
            <person name="Pramanik P."/>
            <person name="Bibi F."/>
            <person name="Jeon C.O."/>
            <person name="Chung Y.R."/>
        </authorList>
    </citation>
    <scope>NUCLEOTIDE SEQUENCE [LARGE SCALE GENOMIC DNA]</scope>
    <source>
        <strain evidence="2 3">YC6898</strain>
    </source>
</reference>
<proteinExistence type="predicted"/>
<accession>A0A4R5PM97</accession>
<dbReference type="OrthoDB" id="8028712at2"/>
<comment type="caution">
    <text evidence="2">The sequence shown here is derived from an EMBL/GenBank/DDBJ whole genome shotgun (WGS) entry which is preliminary data.</text>
</comment>
<dbReference type="Proteomes" id="UP000295131">
    <property type="component" value="Unassembled WGS sequence"/>
</dbReference>
<dbReference type="InterPro" id="IPR011009">
    <property type="entry name" value="Kinase-like_dom_sf"/>
</dbReference>
<protein>
    <submittedName>
        <fullName evidence="2">Serine/threonine protein phosphatase</fullName>
    </submittedName>
</protein>
<feature type="region of interest" description="Disordered" evidence="1">
    <location>
        <begin position="293"/>
        <end position="321"/>
    </location>
</feature>
<dbReference type="AlphaFoldDB" id="A0A4R5PM97"/>
<feature type="compositionally biased region" description="Basic and acidic residues" evidence="1">
    <location>
        <begin position="299"/>
        <end position="309"/>
    </location>
</feature>
<keyword evidence="3" id="KW-1185">Reference proteome</keyword>
<name>A0A4R5PM97_9HYPH</name>
<organism evidence="2 3">
    <name type="scientific">Pseudohoeflea suaedae</name>
    <dbReference type="NCBI Taxonomy" id="877384"/>
    <lineage>
        <taxon>Bacteria</taxon>
        <taxon>Pseudomonadati</taxon>
        <taxon>Pseudomonadota</taxon>
        <taxon>Alphaproteobacteria</taxon>
        <taxon>Hyphomicrobiales</taxon>
        <taxon>Rhizobiaceae</taxon>
        <taxon>Pseudohoeflea</taxon>
    </lineage>
</organism>
<dbReference type="EMBL" id="SMSI01000001">
    <property type="protein sequence ID" value="TDH37978.1"/>
    <property type="molecule type" value="Genomic_DNA"/>
</dbReference>
<evidence type="ECO:0000313" key="3">
    <source>
        <dbReference type="Proteomes" id="UP000295131"/>
    </source>
</evidence>
<evidence type="ECO:0000313" key="2">
    <source>
        <dbReference type="EMBL" id="TDH37978.1"/>
    </source>
</evidence>